<evidence type="ECO:0000256" key="1">
    <source>
        <dbReference type="SAM" id="MobiDB-lite"/>
    </source>
</evidence>
<keyword evidence="2" id="KW-1133">Transmembrane helix</keyword>
<dbReference type="AlphaFoldDB" id="A0A2N1MQY1"/>
<dbReference type="VEuPathDB" id="FungiDB:RhiirFUN_007840"/>
<name>A0A2N1MQY1_9GLOM</name>
<feature type="region of interest" description="Disordered" evidence="1">
    <location>
        <begin position="161"/>
        <end position="203"/>
    </location>
</feature>
<reference evidence="3 4" key="2">
    <citation type="submission" date="2017-10" db="EMBL/GenBank/DDBJ databases">
        <title>Extensive intraspecific genome diversity in a model arbuscular mycorrhizal fungus.</title>
        <authorList>
            <person name="Chen E.C.H."/>
            <person name="Morin E."/>
            <person name="Baudet D."/>
            <person name="Noel J."/>
            <person name="Ndikumana S."/>
            <person name="Charron P."/>
            <person name="St-Onge C."/>
            <person name="Giorgi J."/>
            <person name="Grigoriev I.V."/>
            <person name="Roux C."/>
            <person name="Martin F.M."/>
            <person name="Corradi N."/>
        </authorList>
    </citation>
    <scope>NUCLEOTIDE SEQUENCE [LARGE SCALE GENOMIC DNA]</scope>
    <source>
        <strain evidence="3 4">C2</strain>
    </source>
</reference>
<organism evidence="3 4">
    <name type="scientific">Rhizophagus irregularis</name>
    <dbReference type="NCBI Taxonomy" id="588596"/>
    <lineage>
        <taxon>Eukaryota</taxon>
        <taxon>Fungi</taxon>
        <taxon>Fungi incertae sedis</taxon>
        <taxon>Mucoromycota</taxon>
        <taxon>Glomeromycotina</taxon>
        <taxon>Glomeromycetes</taxon>
        <taxon>Glomerales</taxon>
        <taxon>Glomeraceae</taxon>
        <taxon>Rhizophagus</taxon>
    </lineage>
</organism>
<reference evidence="3 4" key="1">
    <citation type="submission" date="2016-04" db="EMBL/GenBank/DDBJ databases">
        <title>Genome analyses suggest a sexual origin of heterokaryosis in a supposedly ancient asexual fungus.</title>
        <authorList>
            <person name="Ropars J."/>
            <person name="Sedzielewska K."/>
            <person name="Noel J."/>
            <person name="Charron P."/>
            <person name="Farinelli L."/>
            <person name="Marton T."/>
            <person name="Kruger M."/>
            <person name="Pelin A."/>
            <person name="Brachmann A."/>
            <person name="Corradi N."/>
        </authorList>
    </citation>
    <scope>NUCLEOTIDE SEQUENCE [LARGE SCALE GENOMIC DNA]</scope>
    <source>
        <strain evidence="3 4">C2</strain>
    </source>
</reference>
<gene>
    <name evidence="3" type="ORF">RhiirC2_116936</name>
</gene>
<comment type="caution">
    <text evidence="3">The sequence shown here is derived from an EMBL/GenBank/DDBJ whole genome shotgun (WGS) entry which is preliminary data.</text>
</comment>
<keyword evidence="2" id="KW-0472">Membrane</keyword>
<evidence type="ECO:0000313" key="3">
    <source>
        <dbReference type="EMBL" id="PKK64047.1"/>
    </source>
</evidence>
<dbReference type="Proteomes" id="UP000233469">
    <property type="component" value="Unassembled WGS sequence"/>
</dbReference>
<feature type="compositionally biased region" description="Polar residues" evidence="1">
    <location>
        <begin position="161"/>
        <end position="170"/>
    </location>
</feature>
<evidence type="ECO:0000313" key="4">
    <source>
        <dbReference type="Proteomes" id="UP000233469"/>
    </source>
</evidence>
<dbReference type="VEuPathDB" id="FungiDB:FUN_009064"/>
<dbReference type="EMBL" id="LLXL01001517">
    <property type="protein sequence ID" value="PKK64047.1"/>
    <property type="molecule type" value="Genomic_DNA"/>
</dbReference>
<proteinExistence type="predicted"/>
<evidence type="ECO:0000256" key="2">
    <source>
        <dbReference type="SAM" id="Phobius"/>
    </source>
</evidence>
<dbReference type="VEuPathDB" id="FungiDB:RhiirA1_538442"/>
<feature type="compositionally biased region" description="Polar residues" evidence="1">
    <location>
        <begin position="192"/>
        <end position="203"/>
    </location>
</feature>
<protein>
    <submittedName>
        <fullName evidence="3">Uncharacterized protein</fullName>
    </submittedName>
</protein>
<keyword evidence="2" id="KW-0812">Transmembrane</keyword>
<sequence length="203" mass="22942">MINSKLADLAAFDAPIHSSTETWILITCIWNLISASLLWICILCGRSYHLFLYYQKRRRNRLENFVVEYTNLNNAGGINNRNGNDREVFVNNGATEIRSVEYVLSPHLEEISPATIRPPSWWLNTERRSSLYNGVYIDENEIGVAGPSTIYNRSGGGGSISYETNSNNSNGHEDANKNGSMNYSGYERIFNNDRTSQDFGNGR</sequence>
<accession>A0A2N1MQY1</accession>
<feature type="transmembrane region" description="Helical" evidence="2">
    <location>
        <begin position="23"/>
        <end position="51"/>
    </location>
</feature>